<keyword evidence="2" id="KW-0479">Metal-binding</keyword>
<proteinExistence type="predicted"/>
<organism evidence="6 7">
    <name type="scientific">Mobilicoccus caccae</name>
    <dbReference type="NCBI Taxonomy" id="1859295"/>
    <lineage>
        <taxon>Bacteria</taxon>
        <taxon>Bacillati</taxon>
        <taxon>Actinomycetota</taxon>
        <taxon>Actinomycetes</taxon>
        <taxon>Micrococcales</taxon>
        <taxon>Dermatophilaceae</taxon>
        <taxon>Mobilicoccus</taxon>
    </lineage>
</organism>
<dbReference type="PANTHER" id="PTHR36173:SF2">
    <property type="entry name" value="RIBONUCLEASE VAPC16"/>
    <property type="match status" value="1"/>
</dbReference>
<dbReference type="EMBL" id="BSUO01000001">
    <property type="protein sequence ID" value="GMA41132.1"/>
    <property type="molecule type" value="Genomic_DNA"/>
</dbReference>
<dbReference type="CDD" id="cd09872">
    <property type="entry name" value="PIN_Sll0205-like"/>
    <property type="match status" value="1"/>
</dbReference>
<keyword evidence="4" id="KW-0460">Magnesium</keyword>
<dbReference type="InterPro" id="IPR002716">
    <property type="entry name" value="PIN_dom"/>
</dbReference>
<evidence type="ECO:0000256" key="4">
    <source>
        <dbReference type="ARBA" id="ARBA00022842"/>
    </source>
</evidence>
<dbReference type="Pfam" id="PF01850">
    <property type="entry name" value="PIN"/>
    <property type="match status" value="1"/>
</dbReference>
<evidence type="ECO:0000256" key="1">
    <source>
        <dbReference type="ARBA" id="ARBA00022722"/>
    </source>
</evidence>
<evidence type="ECO:0000313" key="7">
    <source>
        <dbReference type="Proteomes" id="UP001157126"/>
    </source>
</evidence>
<reference evidence="7" key="1">
    <citation type="journal article" date="2019" name="Int. J. Syst. Evol. Microbiol.">
        <title>The Global Catalogue of Microorganisms (GCM) 10K type strain sequencing project: providing services to taxonomists for standard genome sequencing and annotation.</title>
        <authorList>
            <consortium name="The Broad Institute Genomics Platform"/>
            <consortium name="The Broad Institute Genome Sequencing Center for Infectious Disease"/>
            <person name="Wu L."/>
            <person name="Ma J."/>
        </authorList>
    </citation>
    <scope>NUCLEOTIDE SEQUENCE [LARGE SCALE GENOMIC DNA]</scope>
    <source>
        <strain evidence="7">NBRC 113072</strain>
    </source>
</reference>
<dbReference type="Gene3D" id="3.40.50.1010">
    <property type="entry name" value="5'-nuclease"/>
    <property type="match status" value="1"/>
</dbReference>
<evidence type="ECO:0000256" key="3">
    <source>
        <dbReference type="ARBA" id="ARBA00022801"/>
    </source>
</evidence>
<dbReference type="Proteomes" id="UP001157126">
    <property type="component" value="Unassembled WGS sequence"/>
</dbReference>
<dbReference type="InterPro" id="IPR029060">
    <property type="entry name" value="PIN-like_dom_sf"/>
</dbReference>
<dbReference type="SUPFAM" id="SSF88723">
    <property type="entry name" value="PIN domain-like"/>
    <property type="match status" value="1"/>
</dbReference>
<comment type="caution">
    <text evidence="6">The sequence shown here is derived from an EMBL/GenBank/DDBJ whole genome shotgun (WGS) entry which is preliminary data.</text>
</comment>
<dbReference type="RefSeq" id="WP_284304717.1">
    <property type="nucleotide sequence ID" value="NZ_BSUO01000001.1"/>
</dbReference>
<evidence type="ECO:0000256" key="2">
    <source>
        <dbReference type="ARBA" id="ARBA00022723"/>
    </source>
</evidence>
<evidence type="ECO:0000259" key="5">
    <source>
        <dbReference type="Pfam" id="PF01850"/>
    </source>
</evidence>
<protein>
    <submittedName>
        <fullName evidence="6">Twitching motility protein PilT</fullName>
    </submittedName>
</protein>
<dbReference type="InterPro" id="IPR052919">
    <property type="entry name" value="TA_system_RNase"/>
</dbReference>
<name>A0ABQ6IVG1_9MICO</name>
<evidence type="ECO:0000313" key="6">
    <source>
        <dbReference type="EMBL" id="GMA41132.1"/>
    </source>
</evidence>
<sequence>MKYLLDTHVLLWLLGQPERVPSHVRETLADPGANLLVSAVSAMEIATKTRIGKLPDVGVVQAWPRRLEDIGAVEVPLTGPHTTTAGSMPWAHRDPFDRLLASVAIHENAVLVTVDSAFLGLPAPTLLTW</sequence>
<accession>A0ABQ6IVG1</accession>
<dbReference type="PANTHER" id="PTHR36173">
    <property type="entry name" value="RIBONUCLEASE VAPC16-RELATED"/>
    <property type="match status" value="1"/>
</dbReference>
<feature type="domain" description="PIN" evidence="5">
    <location>
        <begin position="3"/>
        <end position="118"/>
    </location>
</feature>
<keyword evidence="7" id="KW-1185">Reference proteome</keyword>
<keyword evidence="1" id="KW-0540">Nuclease</keyword>
<dbReference type="InterPro" id="IPR041705">
    <property type="entry name" value="PIN_Sll0205"/>
</dbReference>
<keyword evidence="3" id="KW-0378">Hydrolase</keyword>
<gene>
    <name evidence="6" type="ORF">GCM10025883_31770</name>
</gene>